<dbReference type="GO" id="GO:0006260">
    <property type="term" value="P:DNA replication"/>
    <property type="evidence" value="ECO:0007669"/>
    <property type="project" value="UniProtKB-KW"/>
</dbReference>
<dbReference type="PATRIC" id="fig|1121477.3.peg.4377"/>
<evidence type="ECO:0000256" key="3">
    <source>
        <dbReference type="ARBA" id="ARBA00022618"/>
    </source>
</evidence>
<dbReference type="SUPFAM" id="SSF56091">
    <property type="entry name" value="DNA ligase/mRNA capping enzyme, catalytic domain"/>
    <property type="match status" value="1"/>
</dbReference>
<evidence type="ECO:0000313" key="15">
    <source>
        <dbReference type="EMBL" id="KKB82628.1"/>
    </source>
</evidence>
<dbReference type="Pfam" id="PF04675">
    <property type="entry name" value="DNA_ligase_A_N"/>
    <property type="match status" value="1"/>
</dbReference>
<evidence type="ECO:0000256" key="9">
    <source>
        <dbReference type="ARBA" id="ARBA00022842"/>
    </source>
</evidence>
<sequence>MKRFAQLLELLALTPSRTRKLAALTQYFRAVPDPDRGYALAVLTGALTFRNVKPALLKDIVLAEVDPTLFAMSYDYVGDLGETIALIWPHHGEQSDLPSLTELIELFNTTSKSELPKLIAALLTRAGINERWALVKLATGALRIGVSARLAKTALSEMSGVDLQEIEEVWHGLKLPYTELFAWLDGKAGRPDIDQSQRFHPLMLSNPIDEEKDLAKLDPKDFAAEWKWDGIRVQLVLGGGSVSLFSRTGDDIAAAFPDIVDNVQGLAVLDGELLVGRDFEPGSFNDLQQRLNKKVASAKHLKDSPAFIRVYDMLFDAREDIRPLGWSERRARLEAWFQANPQTRLDLSEVLPFANWDDLARQRRQGADEHGHEGVMVKLRTAPYVPGRPKGFWYKWKRDPNVVDAVLMYAQRGHGKRSSFYSDYTFGVWKGNEIVPIGKAYFGFTDEELKLLDKWVRANTIQAFGPVREVKKELVFEVAFDSAQESTRHKSGVALRFPRINRIRWDKPASEAATLEDMAVFVAAS</sequence>
<evidence type="ECO:0000256" key="10">
    <source>
        <dbReference type="ARBA" id="ARBA00023172"/>
    </source>
</evidence>
<keyword evidence="6" id="KW-0547">Nucleotide-binding</keyword>
<proteinExistence type="predicted"/>
<dbReference type="GO" id="GO:0051301">
    <property type="term" value="P:cell division"/>
    <property type="evidence" value="ECO:0007669"/>
    <property type="project" value="UniProtKB-KW"/>
</dbReference>
<dbReference type="Pfam" id="PF04679">
    <property type="entry name" value="DNA_ligase_A_C"/>
    <property type="match status" value="1"/>
</dbReference>
<reference evidence="15 17" key="1">
    <citation type="submission" date="2015-03" db="EMBL/GenBank/DDBJ databases">
        <authorList>
            <person name="Hassan Y.I."/>
            <person name="Lepp D."/>
            <person name="Zhou T."/>
        </authorList>
    </citation>
    <scope>NUCLEOTIDE SEQUENCE [LARGE SCALE GENOMIC DNA]</scope>
    <source>
        <strain evidence="15 17">DSM 17137</strain>
    </source>
</reference>
<protein>
    <recommendedName>
        <fullName evidence="1">DNA ligase (ATP)</fullName>
        <ecNumber evidence="1">6.5.1.1</ecNumber>
    </recommendedName>
</protein>
<dbReference type="GO" id="GO:0003910">
    <property type="term" value="F:DNA ligase (ATP) activity"/>
    <property type="evidence" value="ECO:0007669"/>
    <property type="project" value="UniProtKB-EC"/>
</dbReference>
<dbReference type="SUPFAM" id="SSF50249">
    <property type="entry name" value="Nucleic acid-binding proteins"/>
    <property type="match status" value="1"/>
</dbReference>
<evidence type="ECO:0000256" key="2">
    <source>
        <dbReference type="ARBA" id="ARBA00022598"/>
    </source>
</evidence>
<evidence type="ECO:0000313" key="16">
    <source>
        <dbReference type="EMBL" id="SHE42160.1"/>
    </source>
</evidence>
<dbReference type="OrthoDB" id="9767858at2"/>
<name>A0A0F5LJX0_9HYPH</name>
<keyword evidence="17" id="KW-1185">Reference proteome</keyword>
<reference evidence="16 18" key="2">
    <citation type="submission" date="2016-11" db="EMBL/GenBank/DDBJ databases">
        <authorList>
            <person name="Jaros S."/>
            <person name="Januszkiewicz K."/>
            <person name="Wedrychowicz H."/>
        </authorList>
    </citation>
    <scope>NUCLEOTIDE SEQUENCE [LARGE SCALE GENOMIC DNA]</scope>
    <source>
        <strain evidence="16 18">DSM 17137</strain>
    </source>
</reference>
<evidence type="ECO:0000256" key="4">
    <source>
        <dbReference type="ARBA" id="ARBA00022705"/>
    </source>
</evidence>
<dbReference type="GO" id="GO:0006281">
    <property type="term" value="P:DNA repair"/>
    <property type="evidence" value="ECO:0007669"/>
    <property type="project" value="UniProtKB-KW"/>
</dbReference>
<dbReference type="EC" id="6.5.1.1" evidence="1"/>
<dbReference type="STRING" id="1121477.SAMN02745223_00335"/>
<dbReference type="PANTHER" id="PTHR45674:SF13">
    <property type="entry name" value="DNA LIGASE-RELATED"/>
    <property type="match status" value="1"/>
</dbReference>
<dbReference type="InterPro" id="IPR012309">
    <property type="entry name" value="DNA_ligase_ATP-dep_C"/>
</dbReference>
<dbReference type="CDD" id="cd07897">
    <property type="entry name" value="Adenylation_DNA_ligase_Bac1"/>
    <property type="match status" value="1"/>
</dbReference>
<gene>
    <name evidence="16" type="ORF">SAMN02745223_00335</name>
    <name evidence="15" type="ORF">VW29_16020</name>
</gene>
<dbReference type="GO" id="GO:0046872">
    <property type="term" value="F:metal ion binding"/>
    <property type="evidence" value="ECO:0007669"/>
    <property type="project" value="UniProtKB-KW"/>
</dbReference>
<dbReference type="InterPro" id="IPR026333">
    <property type="entry name" value="ATP_dep_DNA_lig_pp_1105_fam"/>
</dbReference>
<keyword evidence="4" id="KW-0235">DNA replication</keyword>
<organism evidence="15 17">
    <name type="scientific">Devosia limi DSM 17137</name>
    <dbReference type="NCBI Taxonomy" id="1121477"/>
    <lineage>
        <taxon>Bacteria</taxon>
        <taxon>Pseudomonadati</taxon>
        <taxon>Pseudomonadota</taxon>
        <taxon>Alphaproteobacteria</taxon>
        <taxon>Hyphomicrobiales</taxon>
        <taxon>Devosiaceae</taxon>
        <taxon>Devosia</taxon>
    </lineage>
</organism>
<evidence type="ECO:0000256" key="12">
    <source>
        <dbReference type="ARBA" id="ARBA00023306"/>
    </source>
</evidence>
<dbReference type="SUPFAM" id="SSF117018">
    <property type="entry name" value="ATP-dependent DNA ligase DNA-binding domain"/>
    <property type="match status" value="1"/>
</dbReference>
<keyword evidence="8" id="KW-0067">ATP-binding</keyword>
<evidence type="ECO:0000259" key="14">
    <source>
        <dbReference type="PROSITE" id="PS50160"/>
    </source>
</evidence>
<dbReference type="Pfam" id="PF01068">
    <property type="entry name" value="DNA_ligase_A_M"/>
    <property type="match status" value="1"/>
</dbReference>
<keyword evidence="11" id="KW-0234">DNA repair</keyword>
<feature type="domain" description="ATP-dependent DNA ligase family profile" evidence="14">
    <location>
        <begin position="299"/>
        <end position="430"/>
    </location>
</feature>
<dbReference type="InterPro" id="IPR036599">
    <property type="entry name" value="DNA_ligase_N_sf"/>
</dbReference>
<dbReference type="EMBL" id="LAJF01000095">
    <property type="protein sequence ID" value="KKB82628.1"/>
    <property type="molecule type" value="Genomic_DNA"/>
</dbReference>
<keyword evidence="10" id="KW-0233">DNA recombination</keyword>
<dbReference type="GO" id="GO:0005524">
    <property type="term" value="F:ATP binding"/>
    <property type="evidence" value="ECO:0007669"/>
    <property type="project" value="UniProtKB-KW"/>
</dbReference>
<dbReference type="InterPro" id="IPR012308">
    <property type="entry name" value="DNA_ligase_ATP-dep_N"/>
</dbReference>
<keyword evidence="7" id="KW-0227">DNA damage</keyword>
<dbReference type="AlphaFoldDB" id="A0A0F5LJX0"/>
<dbReference type="EMBL" id="FQVC01000001">
    <property type="protein sequence ID" value="SHE42160.1"/>
    <property type="molecule type" value="Genomic_DNA"/>
</dbReference>
<evidence type="ECO:0000256" key="8">
    <source>
        <dbReference type="ARBA" id="ARBA00022840"/>
    </source>
</evidence>
<evidence type="ECO:0000256" key="6">
    <source>
        <dbReference type="ARBA" id="ARBA00022741"/>
    </source>
</evidence>
<dbReference type="InterPro" id="IPR012310">
    <property type="entry name" value="DNA_ligase_ATP-dep_cent"/>
</dbReference>
<accession>A0A0F5LJX0</accession>
<dbReference type="GO" id="GO:0006310">
    <property type="term" value="P:DNA recombination"/>
    <property type="evidence" value="ECO:0007669"/>
    <property type="project" value="UniProtKB-KW"/>
</dbReference>
<dbReference type="Proteomes" id="UP000033608">
    <property type="component" value="Unassembled WGS sequence"/>
</dbReference>
<dbReference type="CDD" id="cd07972">
    <property type="entry name" value="OBF_DNA_ligase_Arch_LigB"/>
    <property type="match status" value="1"/>
</dbReference>
<dbReference type="PROSITE" id="PS50160">
    <property type="entry name" value="DNA_LIGASE_A3"/>
    <property type="match status" value="1"/>
</dbReference>
<dbReference type="InterPro" id="IPR050191">
    <property type="entry name" value="ATP-dep_DNA_ligase"/>
</dbReference>
<evidence type="ECO:0000256" key="11">
    <source>
        <dbReference type="ARBA" id="ARBA00023204"/>
    </source>
</evidence>
<keyword evidence="5" id="KW-0479">Metal-binding</keyword>
<keyword evidence="9" id="KW-0460">Magnesium</keyword>
<evidence type="ECO:0000256" key="7">
    <source>
        <dbReference type="ARBA" id="ARBA00022763"/>
    </source>
</evidence>
<dbReference type="InterPro" id="IPR016059">
    <property type="entry name" value="DNA_ligase_ATP-dep_CS"/>
</dbReference>
<dbReference type="GO" id="GO:0003677">
    <property type="term" value="F:DNA binding"/>
    <property type="evidence" value="ECO:0007669"/>
    <property type="project" value="InterPro"/>
</dbReference>
<evidence type="ECO:0000256" key="1">
    <source>
        <dbReference type="ARBA" id="ARBA00012727"/>
    </source>
</evidence>
<dbReference type="NCBIfam" id="TIGR04120">
    <property type="entry name" value="DNA_lig_bact"/>
    <property type="match status" value="1"/>
</dbReference>
<dbReference type="Gene3D" id="1.10.3260.10">
    <property type="entry name" value="DNA ligase, ATP-dependent, N-terminal domain"/>
    <property type="match status" value="1"/>
</dbReference>
<dbReference type="Proteomes" id="UP000184533">
    <property type="component" value="Unassembled WGS sequence"/>
</dbReference>
<evidence type="ECO:0000313" key="18">
    <source>
        <dbReference type="Proteomes" id="UP000184533"/>
    </source>
</evidence>
<evidence type="ECO:0000313" key="17">
    <source>
        <dbReference type="Proteomes" id="UP000033608"/>
    </source>
</evidence>
<keyword evidence="2 15" id="KW-0436">Ligase</keyword>
<dbReference type="PANTHER" id="PTHR45674">
    <property type="entry name" value="DNA LIGASE 1/3 FAMILY MEMBER"/>
    <property type="match status" value="1"/>
</dbReference>
<comment type="catalytic activity">
    <reaction evidence="13">
        <text>ATP + (deoxyribonucleotide)n-3'-hydroxyl + 5'-phospho-(deoxyribonucleotide)m = (deoxyribonucleotide)n+m + AMP + diphosphate.</text>
        <dbReference type="EC" id="6.5.1.1"/>
    </reaction>
</comment>
<evidence type="ECO:0000256" key="13">
    <source>
        <dbReference type="ARBA" id="ARBA00034003"/>
    </source>
</evidence>
<dbReference type="InterPro" id="IPR012340">
    <property type="entry name" value="NA-bd_OB-fold"/>
</dbReference>
<keyword evidence="3" id="KW-0132">Cell division</keyword>
<dbReference type="PROSITE" id="PS00697">
    <property type="entry name" value="DNA_LIGASE_A1"/>
    <property type="match status" value="1"/>
</dbReference>
<keyword evidence="12" id="KW-0131">Cell cycle</keyword>
<dbReference type="NCBIfam" id="NF006701">
    <property type="entry name" value="PRK09247.1"/>
    <property type="match status" value="1"/>
</dbReference>
<dbReference type="Gene3D" id="3.30.470.30">
    <property type="entry name" value="DNA ligase/mRNA capping enzyme"/>
    <property type="match status" value="1"/>
</dbReference>
<dbReference type="RefSeq" id="WP_046136294.1">
    <property type="nucleotide sequence ID" value="NZ_FQVC01000001.1"/>
</dbReference>
<evidence type="ECO:0000256" key="5">
    <source>
        <dbReference type="ARBA" id="ARBA00022723"/>
    </source>
</evidence>
<dbReference type="Gene3D" id="2.40.50.140">
    <property type="entry name" value="Nucleic acid-binding proteins"/>
    <property type="match status" value="1"/>
</dbReference>